<evidence type="ECO:0000313" key="4">
    <source>
        <dbReference type="EMBL" id="QZN98829.1"/>
    </source>
</evidence>
<evidence type="ECO:0000313" key="5">
    <source>
        <dbReference type="Proteomes" id="UP000825701"/>
    </source>
</evidence>
<dbReference type="SMART" id="SM01119">
    <property type="entry name" value="D-ser_dehydrat"/>
    <property type="match status" value="1"/>
</dbReference>
<protein>
    <submittedName>
        <fullName evidence="4">Alanine racemase</fullName>
        <ecNumber evidence="4">5.1.1.1</ecNumber>
    </submittedName>
</protein>
<keyword evidence="5" id="KW-1185">Reference proteome</keyword>
<dbReference type="InterPro" id="IPR001608">
    <property type="entry name" value="Ala_racemase_N"/>
</dbReference>
<sequence length="367" mass="38116">MSDAAALIGERVEALDTPALVADLDVMEQNLARISGACAAGGVAWRPHCKTHKSPEVAKLLLAAGAIGVTCAKLSEAETMARAGVDHILIANQIAGSAKIARLMDLAARADVMVAVDGMENAEALAEAARLAGLTLSVLIEVDTGTRRAGVQPGEPVLALARRLVGLQGLRLAGVMTWEGHTTQIADPTEKRWAIEDAVGALVSSAELCRRDGIAIDVVSCGGTGTFETSATIPGVTEIQAGGGVFGDARYRTIYRVPVAYGLTVHATVTSRPTPRRVICDAGKKAMSVDAGTPIPLDLGDVASVSFSAEHGKIELGSDSATPRVGDVIRFVVGYADTTVHLHDAIFAARGGRIEHVWPISPAAKLR</sequence>
<organism evidence="4 5">
    <name type="scientific">Chenggangzhangella methanolivorans</name>
    <dbReference type="NCBI Taxonomy" id="1437009"/>
    <lineage>
        <taxon>Bacteria</taxon>
        <taxon>Pseudomonadati</taxon>
        <taxon>Pseudomonadota</taxon>
        <taxon>Alphaproteobacteria</taxon>
        <taxon>Hyphomicrobiales</taxon>
        <taxon>Methylopilaceae</taxon>
        <taxon>Chenggangzhangella</taxon>
    </lineage>
</organism>
<dbReference type="GO" id="GO:0008721">
    <property type="term" value="F:D-serine ammonia-lyase activity"/>
    <property type="evidence" value="ECO:0007669"/>
    <property type="project" value="TreeGrafter"/>
</dbReference>
<dbReference type="PANTHER" id="PTHR28004">
    <property type="entry name" value="ZGC:162816-RELATED"/>
    <property type="match status" value="1"/>
</dbReference>
<keyword evidence="4" id="KW-0413">Isomerase</keyword>
<dbReference type="KEGG" id="cmet:K6K41_18050"/>
<keyword evidence="2" id="KW-0456">Lyase</keyword>
<dbReference type="Gene3D" id="2.40.37.20">
    <property type="entry name" value="D-serine dehydratase-like domain"/>
    <property type="match status" value="1"/>
</dbReference>
<dbReference type="PANTHER" id="PTHR28004:SF2">
    <property type="entry name" value="D-SERINE DEHYDRATASE"/>
    <property type="match status" value="1"/>
</dbReference>
<accession>A0A9E6R7Q5</accession>
<dbReference type="Pfam" id="PF14031">
    <property type="entry name" value="D-ser_dehydrat"/>
    <property type="match status" value="1"/>
</dbReference>
<dbReference type="Proteomes" id="UP000825701">
    <property type="component" value="Chromosome"/>
</dbReference>
<dbReference type="InterPro" id="IPR026956">
    <property type="entry name" value="D-ser_dehydrat-like_dom"/>
</dbReference>
<reference evidence="4" key="1">
    <citation type="submission" date="2021-08" db="EMBL/GenBank/DDBJ databases">
        <authorList>
            <person name="Zhang H."/>
            <person name="Xu M."/>
            <person name="Yu Z."/>
            <person name="Yang L."/>
            <person name="Cai Y."/>
        </authorList>
    </citation>
    <scope>NUCLEOTIDE SEQUENCE</scope>
    <source>
        <strain evidence="4">CHL1</strain>
    </source>
</reference>
<dbReference type="Gene3D" id="3.20.20.10">
    <property type="entry name" value="Alanine racemase"/>
    <property type="match status" value="1"/>
</dbReference>
<dbReference type="RefSeq" id="WP_261401810.1">
    <property type="nucleotide sequence ID" value="NZ_CP081869.1"/>
</dbReference>
<evidence type="ECO:0000256" key="1">
    <source>
        <dbReference type="ARBA" id="ARBA00005323"/>
    </source>
</evidence>
<gene>
    <name evidence="4" type="ORF">K6K41_18050</name>
</gene>
<dbReference type="Pfam" id="PF01168">
    <property type="entry name" value="Ala_racemase_N"/>
    <property type="match status" value="1"/>
</dbReference>
<dbReference type="EC" id="5.1.1.1" evidence="4"/>
<proteinExistence type="inferred from homology"/>
<name>A0A9E6R7Q5_9HYPH</name>
<dbReference type="SUPFAM" id="SSF51419">
    <property type="entry name" value="PLP-binding barrel"/>
    <property type="match status" value="1"/>
</dbReference>
<dbReference type="InterPro" id="IPR029066">
    <property type="entry name" value="PLP-binding_barrel"/>
</dbReference>
<dbReference type="EMBL" id="CP081869">
    <property type="protein sequence ID" value="QZN98829.1"/>
    <property type="molecule type" value="Genomic_DNA"/>
</dbReference>
<dbReference type="InterPro" id="IPR051466">
    <property type="entry name" value="D-amino_acid_metab_enzyme"/>
</dbReference>
<evidence type="ECO:0000256" key="2">
    <source>
        <dbReference type="ARBA" id="ARBA00023239"/>
    </source>
</evidence>
<dbReference type="GO" id="GO:0036088">
    <property type="term" value="P:D-serine catabolic process"/>
    <property type="evidence" value="ECO:0007669"/>
    <property type="project" value="TreeGrafter"/>
</dbReference>
<evidence type="ECO:0000259" key="3">
    <source>
        <dbReference type="SMART" id="SM01119"/>
    </source>
</evidence>
<dbReference type="InterPro" id="IPR042208">
    <property type="entry name" value="D-ser_dehydrat-like_sf"/>
</dbReference>
<feature type="domain" description="D-serine dehydratase-like" evidence="3">
    <location>
        <begin position="262"/>
        <end position="350"/>
    </location>
</feature>
<comment type="similarity">
    <text evidence="1">Belongs to the DSD1 family.</text>
</comment>
<dbReference type="GO" id="GO:0008784">
    <property type="term" value="F:alanine racemase activity"/>
    <property type="evidence" value="ECO:0007669"/>
    <property type="project" value="UniProtKB-EC"/>
</dbReference>
<dbReference type="AlphaFoldDB" id="A0A9E6R7Q5"/>